<reference evidence="5 6" key="1">
    <citation type="submission" date="2023-05" db="EMBL/GenBank/DDBJ databases">
        <title>Glutamicibacter sp. B1, complete genome.</title>
        <authorList>
            <person name="Long Y.H."/>
            <person name="Fang T."/>
            <person name="Li X.Y."/>
        </authorList>
    </citation>
    <scope>NUCLEOTIDE SEQUENCE [LARGE SCALE GENOMIC DNA]</scope>
    <source>
        <strain evidence="5 6">B1</strain>
    </source>
</reference>
<dbReference type="SUPFAM" id="SSF46785">
    <property type="entry name" value="Winged helix' DNA-binding domain"/>
    <property type="match status" value="1"/>
</dbReference>
<organism evidence="5 6">
    <name type="scientific">Glutamicibacter ectropisis</name>
    <dbReference type="NCBI Taxonomy" id="3046593"/>
    <lineage>
        <taxon>Bacteria</taxon>
        <taxon>Bacillati</taxon>
        <taxon>Actinomycetota</taxon>
        <taxon>Actinomycetes</taxon>
        <taxon>Micrococcales</taxon>
        <taxon>Micrococcaceae</taxon>
        <taxon>Glutamicibacter</taxon>
    </lineage>
</organism>
<proteinExistence type="predicted"/>
<dbReference type="EMBL" id="CP125942">
    <property type="protein sequence ID" value="XAO46835.1"/>
    <property type="molecule type" value="Genomic_DNA"/>
</dbReference>
<evidence type="ECO:0000256" key="1">
    <source>
        <dbReference type="ARBA" id="ARBA00023015"/>
    </source>
</evidence>
<dbReference type="GO" id="GO:0003677">
    <property type="term" value="F:DNA binding"/>
    <property type="evidence" value="ECO:0007669"/>
    <property type="project" value="UniProtKB-KW"/>
</dbReference>
<evidence type="ECO:0000313" key="5">
    <source>
        <dbReference type="EMBL" id="XAO46835.1"/>
    </source>
</evidence>
<dbReference type="SMART" id="SM00347">
    <property type="entry name" value="HTH_MARR"/>
    <property type="match status" value="1"/>
</dbReference>
<gene>
    <name evidence="5" type="ORF">QMQ05_04710</name>
</gene>
<dbReference type="InterPro" id="IPR036388">
    <property type="entry name" value="WH-like_DNA-bd_sf"/>
</dbReference>
<evidence type="ECO:0000313" key="6">
    <source>
        <dbReference type="Proteomes" id="UP001486888"/>
    </source>
</evidence>
<dbReference type="PANTHER" id="PTHR42756">
    <property type="entry name" value="TRANSCRIPTIONAL REGULATOR, MARR"/>
    <property type="match status" value="1"/>
</dbReference>
<dbReference type="GO" id="GO:0003700">
    <property type="term" value="F:DNA-binding transcription factor activity"/>
    <property type="evidence" value="ECO:0007669"/>
    <property type="project" value="InterPro"/>
</dbReference>
<evidence type="ECO:0000259" key="4">
    <source>
        <dbReference type="PROSITE" id="PS50995"/>
    </source>
</evidence>
<dbReference type="InterPro" id="IPR036390">
    <property type="entry name" value="WH_DNA-bd_sf"/>
</dbReference>
<dbReference type="Pfam" id="PF12802">
    <property type="entry name" value="MarR_2"/>
    <property type="match status" value="1"/>
</dbReference>
<evidence type="ECO:0000256" key="3">
    <source>
        <dbReference type="ARBA" id="ARBA00023163"/>
    </source>
</evidence>
<dbReference type="RefSeq" id="WP_334121704.1">
    <property type="nucleotide sequence ID" value="NZ_CP125942.1"/>
</dbReference>
<feature type="domain" description="HTH marR-type" evidence="4">
    <location>
        <begin position="8"/>
        <end position="141"/>
    </location>
</feature>
<sequence>MSIDQSDEMSIGTLLFIAQRAFEEDIVAALHASGFEFTLAQGRLAARIAENGSRLTDLASAAGITKQSAAYLVNQLETAGLISRHDDPHDARAQLVLLTEHGIHAQQAARKIEADIEARWQKFLGEHEFSALKKQLVTLREQVDRHDPTH</sequence>
<dbReference type="Proteomes" id="UP001486888">
    <property type="component" value="Chromosome"/>
</dbReference>
<dbReference type="AlphaFoldDB" id="A0AAU6WGM1"/>
<dbReference type="PANTHER" id="PTHR42756:SF1">
    <property type="entry name" value="TRANSCRIPTIONAL REPRESSOR OF EMRAB OPERON"/>
    <property type="match status" value="1"/>
</dbReference>
<name>A0AAU6WGM1_9MICC</name>
<dbReference type="KEGG" id="gey:QMQ05_04710"/>
<keyword evidence="6" id="KW-1185">Reference proteome</keyword>
<dbReference type="InterPro" id="IPR000835">
    <property type="entry name" value="HTH_MarR-typ"/>
</dbReference>
<dbReference type="PROSITE" id="PS50995">
    <property type="entry name" value="HTH_MARR_2"/>
    <property type="match status" value="1"/>
</dbReference>
<evidence type="ECO:0000256" key="2">
    <source>
        <dbReference type="ARBA" id="ARBA00023125"/>
    </source>
</evidence>
<accession>A0AAU6WGM1</accession>
<keyword evidence="2" id="KW-0238">DNA-binding</keyword>
<keyword evidence="1" id="KW-0805">Transcription regulation</keyword>
<protein>
    <submittedName>
        <fullName evidence="5">MarR family transcriptional regulator</fullName>
    </submittedName>
</protein>
<dbReference type="Gene3D" id="1.10.10.10">
    <property type="entry name" value="Winged helix-like DNA-binding domain superfamily/Winged helix DNA-binding domain"/>
    <property type="match status" value="1"/>
</dbReference>
<keyword evidence="3" id="KW-0804">Transcription</keyword>